<dbReference type="InterPro" id="IPR001279">
    <property type="entry name" value="Metallo-B-lactamas"/>
</dbReference>
<dbReference type="EMBL" id="FPHQ01000172">
    <property type="protein sequence ID" value="SFV77242.1"/>
    <property type="molecule type" value="Genomic_DNA"/>
</dbReference>
<evidence type="ECO:0000259" key="1">
    <source>
        <dbReference type="SMART" id="SM00849"/>
    </source>
</evidence>
<dbReference type="SUPFAM" id="SSF56281">
    <property type="entry name" value="Metallo-hydrolase/oxidoreductase"/>
    <property type="match status" value="1"/>
</dbReference>
<protein>
    <submittedName>
        <fullName evidence="2">Beta-lactamase related protein</fullName>
    </submittedName>
</protein>
<feature type="domain" description="Metallo-beta-lactamase" evidence="1">
    <location>
        <begin position="34"/>
        <end position="239"/>
    </location>
</feature>
<gene>
    <name evidence="2" type="ORF">MNB_SUP05-10-1142</name>
</gene>
<dbReference type="InterPro" id="IPR037482">
    <property type="entry name" value="ST1585_MBL-fold"/>
</dbReference>
<dbReference type="Pfam" id="PF00753">
    <property type="entry name" value="Lactamase_B"/>
    <property type="match status" value="1"/>
</dbReference>
<organism evidence="2">
    <name type="scientific">hydrothermal vent metagenome</name>
    <dbReference type="NCBI Taxonomy" id="652676"/>
    <lineage>
        <taxon>unclassified sequences</taxon>
        <taxon>metagenomes</taxon>
        <taxon>ecological metagenomes</taxon>
    </lineage>
</organism>
<dbReference type="Gene3D" id="3.60.15.10">
    <property type="entry name" value="Ribonuclease Z/Hydroxyacylglutathione hydrolase-like"/>
    <property type="match status" value="1"/>
</dbReference>
<proteinExistence type="predicted"/>
<dbReference type="InterPro" id="IPR036866">
    <property type="entry name" value="RibonucZ/Hydroxyglut_hydro"/>
</dbReference>
<dbReference type="SMART" id="SM00849">
    <property type="entry name" value="Lactamase_B"/>
    <property type="match status" value="1"/>
</dbReference>
<accession>A0A1W1D9V7</accession>
<dbReference type="AlphaFoldDB" id="A0A1W1D9V7"/>
<dbReference type="CDD" id="cd07726">
    <property type="entry name" value="ST1585-like_MBL-fold"/>
    <property type="match status" value="1"/>
</dbReference>
<dbReference type="PANTHER" id="PTHR42951:SF22">
    <property type="entry name" value="METALLO BETA-LACTAMASE SUPERFAMILY LIPOPROTEIN"/>
    <property type="match status" value="1"/>
</dbReference>
<sequence>MGSFFIHNTNMNPIYHELTHNVTCIDTEHMRKDFVAAYLIEDGGRAAFVDTGCYLSVPALLATLDAKNIKRENVEYILLTHIHLDHAGGAGELIKHLPNATVYVHEYGAHHLIDPSKLRAGVIGVYGELFFKQFLGDLIPISEDLIIIAKDGDEITLGNRVLKFIDTPGHARHHVCIWDETSRGIFSGDTLGVSYREFDTDQGELIFPPTTPVQFDPDTWKDTIKHLMSLKPKYAYLTHFNRIEFTQHSAEMLAQNIDGFVKIAQASENQSNRHKAIKEQLLNYLLDIATDHGVALDEAQQIKLFKGDLEICAQGLGVWLDRS</sequence>
<evidence type="ECO:0000313" key="2">
    <source>
        <dbReference type="EMBL" id="SFV77242.1"/>
    </source>
</evidence>
<name>A0A1W1D9V7_9ZZZZ</name>
<dbReference type="PANTHER" id="PTHR42951">
    <property type="entry name" value="METALLO-BETA-LACTAMASE DOMAIN-CONTAINING"/>
    <property type="match status" value="1"/>
</dbReference>
<dbReference type="InterPro" id="IPR050855">
    <property type="entry name" value="NDM-1-like"/>
</dbReference>
<reference evidence="2" key="1">
    <citation type="submission" date="2016-10" db="EMBL/GenBank/DDBJ databases">
        <authorList>
            <person name="de Groot N.N."/>
        </authorList>
    </citation>
    <scope>NUCLEOTIDE SEQUENCE</scope>
</reference>